<dbReference type="STRING" id="887898.HMPREF0551_0035"/>
<keyword evidence="4" id="KW-1185">Reference proteome</keyword>
<dbReference type="Pfam" id="PF05226">
    <property type="entry name" value="CHASE2"/>
    <property type="match status" value="1"/>
</dbReference>
<dbReference type="InterPro" id="IPR001054">
    <property type="entry name" value="A/G_cyclase"/>
</dbReference>
<dbReference type="HOGENOM" id="CLU_000445_85_1_4"/>
<evidence type="ECO:0000256" key="1">
    <source>
        <dbReference type="SAM" id="Phobius"/>
    </source>
</evidence>
<dbReference type="GO" id="GO:0004016">
    <property type="term" value="F:adenylate cyclase activity"/>
    <property type="evidence" value="ECO:0007669"/>
    <property type="project" value="UniProtKB-ARBA"/>
</dbReference>
<dbReference type="PANTHER" id="PTHR43081">
    <property type="entry name" value="ADENYLATE CYCLASE, TERMINAL-DIFFERENTIATION SPECIFIC-RELATED"/>
    <property type="match status" value="1"/>
</dbReference>
<dbReference type="AlphaFoldDB" id="E7RU69"/>
<organism evidence="3 4">
    <name type="scientific">Lautropia mirabilis ATCC 51599</name>
    <dbReference type="NCBI Taxonomy" id="887898"/>
    <lineage>
        <taxon>Bacteria</taxon>
        <taxon>Pseudomonadati</taxon>
        <taxon>Pseudomonadota</taxon>
        <taxon>Betaproteobacteria</taxon>
        <taxon>Burkholderiales</taxon>
        <taxon>Burkholderiaceae</taxon>
        <taxon>Lautropia</taxon>
    </lineage>
</organism>
<reference evidence="3 4" key="1">
    <citation type="submission" date="2010-12" db="EMBL/GenBank/DDBJ databases">
        <authorList>
            <person name="Muzny D."/>
            <person name="Qin X."/>
            <person name="Deng J."/>
            <person name="Jiang H."/>
            <person name="Liu Y."/>
            <person name="Qu J."/>
            <person name="Song X.-Z."/>
            <person name="Zhang L."/>
            <person name="Thornton R."/>
            <person name="Coyle M."/>
            <person name="Francisco L."/>
            <person name="Jackson L."/>
            <person name="Javaid M."/>
            <person name="Korchina V."/>
            <person name="Kovar C."/>
            <person name="Mata R."/>
            <person name="Mathew T."/>
            <person name="Ngo R."/>
            <person name="Nguyen L."/>
            <person name="Nguyen N."/>
            <person name="Okwuonu G."/>
            <person name="Ongeri F."/>
            <person name="Pham C."/>
            <person name="Simmons D."/>
            <person name="Wilczek-Boney K."/>
            <person name="Hale W."/>
            <person name="Jakkamsetti A."/>
            <person name="Pham P."/>
            <person name="Ruth R."/>
            <person name="San Lucas F."/>
            <person name="Warren J."/>
            <person name="Zhang J."/>
            <person name="Zhao Z."/>
            <person name="Zhou C."/>
            <person name="Zhu D."/>
            <person name="Lee S."/>
            <person name="Bess C."/>
            <person name="Blankenburg K."/>
            <person name="Forbes L."/>
            <person name="Fu Q."/>
            <person name="Gubbala S."/>
            <person name="Hirani K."/>
            <person name="Jayaseelan J.C."/>
            <person name="Lara F."/>
            <person name="Munidasa M."/>
            <person name="Palculict T."/>
            <person name="Patil S."/>
            <person name="Pu L.-L."/>
            <person name="Saada N."/>
            <person name="Tang L."/>
            <person name="Weissenberger G."/>
            <person name="Zhu Y."/>
            <person name="Hemphill L."/>
            <person name="Shang Y."/>
            <person name="Youmans B."/>
            <person name="Ayvaz T."/>
            <person name="Ross M."/>
            <person name="Santibanez J."/>
            <person name="Aqrawi P."/>
            <person name="Gross S."/>
            <person name="Joshi V."/>
            <person name="Fowler G."/>
            <person name="Nazareth L."/>
            <person name="Reid J."/>
            <person name="Worley K."/>
            <person name="Petrosino J."/>
            <person name="Highlander S."/>
            <person name="Gibbs R."/>
        </authorList>
    </citation>
    <scope>NUCLEOTIDE SEQUENCE [LARGE SCALE GENOMIC DNA]</scope>
    <source>
        <strain evidence="3 4">ATCC 51599</strain>
    </source>
</reference>
<dbReference type="InterPro" id="IPR050697">
    <property type="entry name" value="Adenylyl/Guanylyl_Cyclase_3/4"/>
</dbReference>
<keyword evidence="1" id="KW-0472">Membrane</keyword>
<dbReference type="RefSeq" id="WP_005671708.1">
    <property type="nucleotide sequence ID" value="NZ_CP146288.1"/>
</dbReference>
<feature type="transmembrane region" description="Helical" evidence="1">
    <location>
        <begin position="21"/>
        <end position="40"/>
    </location>
</feature>
<dbReference type="GO" id="GO:0035556">
    <property type="term" value="P:intracellular signal transduction"/>
    <property type="evidence" value="ECO:0007669"/>
    <property type="project" value="InterPro"/>
</dbReference>
<dbReference type="eggNOG" id="COG2114">
    <property type="taxonomic scope" value="Bacteria"/>
</dbReference>
<dbReference type="Gene3D" id="3.30.70.1230">
    <property type="entry name" value="Nucleotide cyclase"/>
    <property type="match status" value="1"/>
</dbReference>
<sequence>MNRLLQSVHALLRSFRLWASVGGLAITALAILVLLGHVPMPAVQTFDRLNQDHRLRWQPPEFEPRVLIVDIDEKSLQEQGRWTWPRRTLARLVERIVDEGRARVLGFDIVFAEPEPAGDLSLAEAIRSRPVVLGYYFSRQAGARRIGRLPSSVFEGDVFDGWLLPQWDGFGASQERLSDAARSSGFYNAQLDDDGVVRSVPVLTLFNGQVYESLALAMLRVYGDNPPIALDGQLLSLDAQTRLPLARDLTARVPFAGQAGPQAGRFEYISATDVIEGRVDPARFRDRIVLVGASAPGIGDRHTTPVSIDTPGVEVQATLIAGALAGHMPYVPWHAELTVSLITLLVAGAAALVMPRLGAAGIVLLAAALLLVLQSANALMFGVLDWITPVAAPMMAVVLIAILNLATGHFIESKARQAVVALFGQYVSPKLVQRMAREPAAYPMESQNKRLTILFADIRGFTRIAESMDPQVLREYLNTFLTRMTEVIHQHQGTVDKYMGDAIMAFWGAPVDDLEQEDHAVVAAIAMQDAAEELSRDFARRGLPPLVIGIGINSGTARVGDMGSQLRRAYTAIGDAVNLAARLEALTKRFGLPVLLGEMTARQVIRVELASLGEADVPGRTERVRVFCPRRYVNRVSPEGTAVL</sequence>
<proteinExistence type="predicted"/>
<keyword evidence="1" id="KW-1133">Transmembrane helix</keyword>
<dbReference type="eggNOG" id="COG4252">
    <property type="taxonomic scope" value="Bacteria"/>
</dbReference>
<dbReference type="EMBL" id="AEQP01000001">
    <property type="protein sequence ID" value="EFV95852.1"/>
    <property type="molecule type" value="Genomic_DNA"/>
</dbReference>
<dbReference type="InterPro" id="IPR029787">
    <property type="entry name" value="Nucleotide_cyclase"/>
</dbReference>
<dbReference type="SMART" id="SM00044">
    <property type="entry name" value="CYCc"/>
    <property type="match status" value="1"/>
</dbReference>
<dbReference type="Pfam" id="PF00211">
    <property type="entry name" value="Guanylate_cyc"/>
    <property type="match status" value="1"/>
</dbReference>
<dbReference type="GO" id="GO:0009190">
    <property type="term" value="P:cyclic nucleotide biosynthetic process"/>
    <property type="evidence" value="ECO:0007669"/>
    <property type="project" value="InterPro"/>
</dbReference>
<evidence type="ECO:0000259" key="2">
    <source>
        <dbReference type="PROSITE" id="PS50125"/>
    </source>
</evidence>
<feature type="domain" description="Guanylate cyclase" evidence="2">
    <location>
        <begin position="452"/>
        <end position="584"/>
    </location>
</feature>
<dbReference type="CDD" id="cd07302">
    <property type="entry name" value="CHD"/>
    <property type="match status" value="1"/>
</dbReference>
<feature type="transmembrane region" description="Helical" evidence="1">
    <location>
        <begin position="333"/>
        <end position="353"/>
    </location>
</feature>
<keyword evidence="1" id="KW-0812">Transmembrane</keyword>
<dbReference type="PROSITE" id="PS50125">
    <property type="entry name" value="GUANYLATE_CYCLASE_2"/>
    <property type="match status" value="1"/>
</dbReference>
<accession>E7RU69</accession>
<dbReference type="Proteomes" id="UP000011021">
    <property type="component" value="Unassembled WGS sequence"/>
</dbReference>
<evidence type="ECO:0000313" key="4">
    <source>
        <dbReference type="Proteomes" id="UP000011021"/>
    </source>
</evidence>
<dbReference type="InterPro" id="IPR007890">
    <property type="entry name" value="CHASE2"/>
</dbReference>
<feature type="transmembrane region" description="Helical" evidence="1">
    <location>
        <begin position="360"/>
        <end position="380"/>
    </location>
</feature>
<dbReference type="PANTHER" id="PTHR43081:SF1">
    <property type="entry name" value="ADENYLATE CYCLASE, TERMINAL-DIFFERENTIATION SPECIFIC"/>
    <property type="match status" value="1"/>
</dbReference>
<gene>
    <name evidence="3" type="ORF">HMPREF0551_0035</name>
</gene>
<dbReference type="SMART" id="SM01080">
    <property type="entry name" value="CHASE2"/>
    <property type="match status" value="1"/>
</dbReference>
<protein>
    <submittedName>
        <fullName evidence="3">CHASE2 domain protein</fullName>
    </submittedName>
</protein>
<comment type="caution">
    <text evidence="3">The sequence shown here is derived from an EMBL/GenBank/DDBJ whole genome shotgun (WGS) entry which is preliminary data.</text>
</comment>
<feature type="transmembrane region" description="Helical" evidence="1">
    <location>
        <begin position="386"/>
        <end position="406"/>
    </location>
</feature>
<evidence type="ECO:0000313" key="3">
    <source>
        <dbReference type="EMBL" id="EFV95852.1"/>
    </source>
</evidence>
<dbReference type="SUPFAM" id="SSF55073">
    <property type="entry name" value="Nucleotide cyclase"/>
    <property type="match status" value="1"/>
</dbReference>
<name>E7RU69_9BURK</name>